<dbReference type="Gene3D" id="3.20.20.140">
    <property type="entry name" value="Metal-dependent hydrolases"/>
    <property type="match status" value="2"/>
</dbReference>
<organism evidence="3">
    <name type="scientific">marine metagenome</name>
    <dbReference type="NCBI Taxonomy" id="408172"/>
    <lineage>
        <taxon>unclassified sequences</taxon>
        <taxon>metagenomes</taxon>
        <taxon>ecological metagenomes</taxon>
    </lineage>
</organism>
<dbReference type="InterPro" id="IPR011059">
    <property type="entry name" value="Metal-dep_hydrolase_composite"/>
</dbReference>
<keyword evidence="1" id="KW-0175">Coiled coil</keyword>
<dbReference type="EMBL" id="UINC01001261">
    <property type="protein sequence ID" value="SUZ75966.1"/>
    <property type="molecule type" value="Genomic_DNA"/>
</dbReference>
<reference evidence="3" key="1">
    <citation type="submission" date="2018-05" db="EMBL/GenBank/DDBJ databases">
        <authorList>
            <person name="Lanie J.A."/>
            <person name="Ng W.-L."/>
            <person name="Kazmierczak K.M."/>
            <person name="Andrzejewski T.M."/>
            <person name="Davidsen T.M."/>
            <person name="Wayne K.J."/>
            <person name="Tettelin H."/>
            <person name="Glass J.I."/>
            <person name="Rusch D."/>
            <person name="Podicherti R."/>
            <person name="Tsui H.-C.T."/>
            <person name="Winkler M.E."/>
        </authorList>
    </citation>
    <scope>NUCLEOTIDE SEQUENCE</scope>
</reference>
<dbReference type="Gene3D" id="3.30.1490.130">
    <property type="entry name" value="D-aminoacylase. Domain 3"/>
    <property type="match status" value="1"/>
</dbReference>
<dbReference type="GO" id="GO:0016811">
    <property type="term" value="F:hydrolase activity, acting on carbon-nitrogen (but not peptide) bonds, in linear amides"/>
    <property type="evidence" value="ECO:0007669"/>
    <property type="project" value="InterPro"/>
</dbReference>
<dbReference type="Gene3D" id="2.30.40.10">
    <property type="entry name" value="Urease, subunit C, domain 1"/>
    <property type="match status" value="1"/>
</dbReference>
<dbReference type="GO" id="GO:0005829">
    <property type="term" value="C:cytosol"/>
    <property type="evidence" value="ECO:0007669"/>
    <property type="project" value="TreeGrafter"/>
</dbReference>
<dbReference type="Pfam" id="PF07969">
    <property type="entry name" value="Amidohydro_3"/>
    <property type="match status" value="2"/>
</dbReference>
<dbReference type="InterPro" id="IPR050378">
    <property type="entry name" value="Metallo-dep_Hydrolases_sf"/>
</dbReference>
<evidence type="ECO:0000256" key="1">
    <source>
        <dbReference type="SAM" id="Coils"/>
    </source>
</evidence>
<feature type="domain" description="Amidohydrolase 3" evidence="2">
    <location>
        <begin position="44"/>
        <end position="273"/>
    </location>
</feature>
<dbReference type="SUPFAM" id="SSF51556">
    <property type="entry name" value="Metallo-dependent hydrolases"/>
    <property type="match status" value="1"/>
</dbReference>
<evidence type="ECO:0000259" key="2">
    <source>
        <dbReference type="Pfam" id="PF07969"/>
    </source>
</evidence>
<dbReference type="InterPro" id="IPR013108">
    <property type="entry name" value="Amidohydro_3"/>
</dbReference>
<dbReference type="GO" id="GO:0016812">
    <property type="term" value="F:hydrolase activity, acting on carbon-nitrogen (but not peptide) bonds, in cyclic amides"/>
    <property type="evidence" value="ECO:0007669"/>
    <property type="project" value="TreeGrafter"/>
</dbReference>
<dbReference type="AlphaFoldDB" id="A0A381Q9H9"/>
<feature type="coiled-coil region" evidence="1">
    <location>
        <begin position="162"/>
        <end position="189"/>
    </location>
</feature>
<sequence>MSYDLKITGGTIVDGTGAARYLGDLGIKDGRIVAMGDAPAEAQQTIDATDRIVAPGFVDIHTHYDAQVLWDPLVSCSPWHGVTTIVMGNCGFSVAPTRPEHRDLIMRTLENVEGMSVEALRAGLGDWGFETFPEYLDALDANGCAVNMAAMIGHTALRMYVLGEEATEREATEEEIARQRELVTEALQAGALGFATSRAPTHVGYEGRPVPSRLATPEEIIEIAQALGDAGGIMQATQGRGLSHDEFARVAETTGANVSWTALLASTVGPGSHLKELEKAHALAERGLPVFPQVAVQPIQFEMSWKAPFIYEGMRVFQPVAKSDLEGRKAYYADPDWRGQFKEKAGNGGKIGDRWGRTEITWFPPDPSMEGKNVQELADELGQDPVDVMLDMALDADLDMRIVQDVVNHDRDEIDELLHDPTTVIGLSDAGAHASQLCDAKYSTEFLSTFVRERESFDLEQAVHMLTQRPAQVFGIEDRGTLTDGGWADVVVFDMDTVGHQGKRRVYDLPAGADRLISDAKGIDAVVVNGTVIRQGGEDTVTADSQLPGKLLRHGKA</sequence>
<dbReference type="PANTHER" id="PTHR11647">
    <property type="entry name" value="HYDRANTOINASE/DIHYDROPYRIMIDINASE FAMILY MEMBER"/>
    <property type="match status" value="1"/>
</dbReference>
<dbReference type="InterPro" id="IPR032466">
    <property type="entry name" value="Metal_Hydrolase"/>
</dbReference>
<accession>A0A381Q9H9</accession>
<dbReference type="SUPFAM" id="SSF51338">
    <property type="entry name" value="Composite domain of metallo-dependent hydrolases"/>
    <property type="match status" value="1"/>
</dbReference>
<dbReference type="PANTHER" id="PTHR11647:SF1">
    <property type="entry name" value="COLLAPSIN RESPONSE MEDIATOR PROTEIN"/>
    <property type="match status" value="1"/>
</dbReference>
<evidence type="ECO:0000313" key="3">
    <source>
        <dbReference type="EMBL" id="SUZ75966.1"/>
    </source>
</evidence>
<protein>
    <recommendedName>
        <fullName evidence="2">Amidohydrolase 3 domain-containing protein</fullName>
    </recommendedName>
</protein>
<gene>
    <name evidence="3" type="ORF">METZ01_LOCUS28820</name>
</gene>
<feature type="domain" description="Amidohydrolase 3" evidence="2">
    <location>
        <begin position="368"/>
        <end position="533"/>
    </location>
</feature>
<proteinExistence type="predicted"/>
<name>A0A381Q9H9_9ZZZZ</name>
<dbReference type="InterPro" id="IPR023100">
    <property type="entry name" value="D-aminoacylase_insert_dom_sf"/>
</dbReference>